<dbReference type="AlphaFoldDB" id="A0A9X9X5T9"/>
<dbReference type="InterPro" id="IPR045428">
    <property type="entry name" value="EACC1"/>
</dbReference>
<accession>A0A9X9X5T9</accession>
<organism evidence="1 2">
    <name type="scientific">Neoroseomonas eburnea</name>
    <dbReference type="NCBI Taxonomy" id="1346889"/>
    <lineage>
        <taxon>Bacteria</taxon>
        <taxon>Pseudomonadati</taxon>
        <taxon>Pseudomonadota</taxon>
        <taxon>Alphaproteobacteria</taxon>
        <taxon>Acetobacterales</taxon>
        <taxon>Acetobacteraceae</taxon>
        <taxon>Neoroseomonas</taxon>
    </lineage>
</organism>
<proteinExistence type="predicted"/>
<dbReference type="RefSeq" id="WP_211844425.1">
    <property type="nucleotide sequence ID" value="NZ_JAAEDL010000001.1"/>
</dbReference>
<dbReference type="Pfam" id="PF19953">
    <property type="entry name" value="EACC1"/>
    <property type="match status" value="1"/>
</dbReference>
<dbReference type="Proteomes" id="UP001138709">
    <property type="component" value="Unassembled WGS sequence"/>
</dbReference>
<reference evidence="1" key="2">
    <citation type="journal article" date="2021" name="Syst. Appl. Microbiol.">
        <title>Roseomonas hellenica sp. nov., isolated from roots of wild-growing Alkanna tinctoria.</title>
        <authorList>
            <person name="Rat A."/>
            <person name="Naranjo H.D."/>
            <person name="Lebbe L."/>
            <person name="Cnockaert M."/>
            <person name="Krigas N."/>
            <person name="Grigoriadou K."/>
            <person name="Maloupa E."/>
            <person name="Willems A."/>
        </authorList>
    </citation>
    <scope>NUCLEOTIDE SEQUENCE</scope>
    <source>
        <strain evidence="1">LMG 31228</strain>
    </source>
</reference>
<name>A0A9X9X5T9_9PROT</name>
<dbReference type="EMBL" id="JAAEDL010000001">
    <property type="protein sequence ID" value="MBR0679075.1"/>
    <property type="molecule type" value="Genomic_DNA"/>
</dbReference>
<keyword evidence="2" id="KW-1185">Reference proteome</keyword>
<sequence>MHPDHALTLSVEADLPDTGLARLTRDLLRDLARAGVDGHTATGIAGPGERGAVADLTGIVLDRLAGGTVTAIVECLKAYFIREPSFSLTIRRPDGAEVKVEARNVASAEVAELFRAAGAR</sequence>
<reference evidence="1" key="1">
    <citation type="submission" date="2020-01" db="EMBL/GenBank/DDBJ databases">
        <authorList>
            <person name="Rat A."/>
        </authorList>
    </citation>
    <scope>NUCLEOTIDE SEQUENCE</scope>
    <source>
        <strain evidence="1">LMG 31228</strain>
    </source>
</reference>
<comment type="caution">
    <text evidence="1">The sequence shown here is derived from an EMBL/GenBank/DDBJ whole genome shotgun (WGS) entry which is preliminary data.</text>
</comment>
<evidence type="ECO:0000313" key="2">
    <source>
        <dbReference type="Proteomes" id="UP001138709"/>
    </source>
</evidence>
<evidence type="ECO:0000313" key="1">
    <source>
        <dbReference type="EMBL" id="MBR0679075.1"/>
    </source>
</evidence>
<protein>
    <submittedName>
        <fullName evidence="1">Uncharacterized protein</fullName>
    </submittedName>
</protein>
<gene>
    <name evidence="1" type="ORF">GXW74_01125</name>
</gene>